<feature type="signal peptide" evidence="3">
    <location>
        <begin position="1"/>
        <end position="22"/>
    </location>
</feature>
<dbReference type="Gene3D" id="3.40.50.1820">
    <property type="entry name" value="alpha/beta hydrolase"/>
    <property type="match status" value="1"/>
</dbReference>
<comment type="similarity">
    <text evidence="1">Belongs to the 'GDXG' lipolytic enzyme family.</text>
</comment>
<dbReference type="RefSeq" id="WP_147829170.1">
    <property type="nucleotide sequence ID" value="NZ_BPQG01000034.1"/>
</dbReference>
<gene>
    <name evidence="5" type="primary">aes_2</name>
    <name evidence="5" type="ORF">AFCDBAGC_2407</name>
</gene>
<dbReference type="InterPro" id="IPR013094">
    <property type="entry name" value="AB_hydrolase_3"/>
</dbReference>
<dbReference type="InterPro" id="IPR050300">
    <property type="entry name" value="GDXG_lipolytic_enzyme"/>
</dbReference>
<dbReference type="EMBL" id="BPQG01000034">
    <property type="protein sequence ID" value="GJD44540.1"/>
    <property type="molecule type" value="Genomic_DNA"/>
</dbReference>
<dbReference type="SUPFAM" id="SSF53474">
    <property type="entry name" value="alpha/beta-Hydrolases"/>
    <property type="match status" value="1"/>
</dbReference>
<accession>A0ABQ4QI39</accession>
<feature type="domain" description="Alpha/beta hydrolase fold-3" evidence="4">
    <location>
        <begin position="121"/>
        <end position="320"/>
    </location>
</feature>
<sequence>MRFMTAAILACLAGPSAAWAQAAPPSPREVPAKTIPVPDTVSPALQAIIAQPLRTNWDKPPTTPDGWKQLSDGFATLVAPQIGPMSERLRVSVAPTTIDGVRAYTITPTDIPAANRDRIAIHVHGGCYVLNPREAALPEAMLLAGFGRMTVIAVDYRMPPEAFFPAALDDGMTVYKAVLRTTAPGRIAVFGSSAGGALTLEMMLRAKAEGLPMPGAIAPGTPMSDATQRGDSFQTNAMVDNVLVSPTGFCDAATKFYAAGHDLADPLLSPINGDVRGFPPTILTTGTRDLLLSNTVRMHRKLRQAGVEAALQVFEGQSHAQFYRDDRVPEVKEAFEEIASFFNRHLDR</sequence>
<proteinExistence type="inferred from homology"/>
<keyword evidence="3" id="KW-0732">Signal</keyword>
<name>A0ABQ4QI39_9HYPH</name>
<comment type="caution">
    <text evidence="5">The sequence shown here is derived from an EMBL/GenBank/DDBJ whole genome shotgun (WGS) entry which is preliminary data.</text>
</comment>
<evidence type="ECO:0000256" key="2">
    <source>
        <dbReference type="ARBA" id="ARBA00022801"/>
    </source>
</evidence>
<protein>
    <submittedName>
        <fullName evidence="5">Acetyl esterase</fullName>
    </submittedName>
</protein>
<evidence type="ECO:0000313" key="5">
    <source>
        <dbReference type="EMBL" id="GJD44540.1"/>
    </source>
</evidence>
<dbReference type="Proteomes" id="UP001055117">
    <property type="component" value="Unassembled WGS sequence"/>
</dbReference>
<feature type="chain" id="PRO_5046691307" evidence="3">
    <location>
        <begin position="23"/>
        <end position="348"/>
    </location>
</feature>
<keyword evidence="2" id="KW-0378">Hydrolase</keyword>
<evidence type="ECO:0000256" key="3">
    <source>
        <dbReference type="SAM" id="SignalP"/>
    </source>
</evidence>
<dbReference type="PANTHER" id="PTHR48081:SF30">
    <property type="entry name" value="ACETYL-HYDROLASE LIPR-RELATED"/>
    <property type="match status" value="1"/>
</dbReference>
<evidence type="ECO:0000256" key="1">
    <source>
        <dbReference type="ARBA" id="ARBA00010515"/>
    </source>
</evidence>
<keyword evidence="6" id="KW-1185">Reference proteome</keyword>
<dbReference type="Pfam" id="PF07859">
    <property type="entry name" value="Abhydrolase_3"/>
    <property type="match status" value="1"/>
</dbReference>
<evidence type="ECO:0000313" key="6">
    <source>
        <dbReference type="Proteomes" id="UP001055117"/>
    </source>
</evidence>
<organism evidence="5 6">
    <name type="scientific">Methylobacterium cerastii</name>
    <dbReference type="NCBI Taxonomy" id="932741"/>
    <lineage>
        <taxon>Bacteria</taxon>
        <taxon>Pseudomonadati</taxon>
        <taxon>Pseudomonadota</taxon>
        <taxon>Alphaproteobacteria</taxon>
        <taxon>Hyphomicrobiales</taxon>
        <taxon>Methylobacteriaceae</taxon>
        <taxon>Methylobacterium</taxon>
    </lineage>
</organism>
<reference evidence="5 6" key="1">
    <citation type="journal article" date="2021" name="Front. Microbiol.">
        <title>Comprehensive Comparative Genomics and Phenotyping of Methylobacterium Species.</title>
        <authorList>
            <person name="Alessa O."/>
            <person name="Ogura Y."/>
            <person name="Fujitani Y."/>
            <person name="Takami H."/>
            <person name="Hayashi T."/>
            <person name="Sahin N."/>
            <person name="Tani A."/>
        </authorList>
    </citation>
    <scope>NUCLEOTIDE SEQUENCE [LARGE SCALE GENOMIC DNA]</scope>
    <source>
        <strain evidence="5 6">DSM 23679</strain>
    </source>
</reference>
<evidence type="ECO:0000259" key="4">
    <source>
        <dbReference type="Pfam" id="PF07859"/>
    </source>
</evidence>
<dbReference type="PANTHER" id="PTHR48081">
    <property type="entry name" value="AB HYDROLASE SUPERFAMILY PROTEIN C4A8.06C"/>
    <property type="match status" value="1"/>
</dbReference>
<dbReference type="InterPro" id="IPR029058">
    <property type="entry name" value="AB_hydrolase_fold"/>
</dbReference>